<sequence length="205" mass="22868">MSKYLDYAGIFAAPWFLVTLGVFAYLEPNYSHLYKAVSELGAFGASNWILMNVFCFFTTGLLVIMAGLAFRKKSKAANASLQASFWVVLMGVMFAGTAIPADMELYFNSPWTVAHAFFSTFGIIPFLVAAWKTPKALKEIGIESNFVSYFPLVFIPTFLMHGLVQQGGLVQRATILVLLIWVSYLNWVLLSRLNSHENKIIRGQG</sequence>
<gene>
    <name evidence="2" type="ORF">COB20_06405</name>
</gene>
<evidence type="ECO:0000313" key="3">
    <source>
        <dbReference type="Proteomes" id="UP000218767"/>
    </source>
</evidence>
<dbReference type="Proteomes" id="UP000218767">
    <property type="component" value="Unassembled WGS sequence"/>
</dbReference>
<keyword evidence="1" id="KW-1133">Transmembrane helix</keyword>
<evidence type="ECO:0000313" key="2">
    <source>
        <dbReference type="EMBL" id="PCI78631.1"/>
    </source>
</evidence>
<keyword evidence="1" id="KW-0472">Membrane</keyword>
<dbReference type="EMBL" id="NVUL01000029">
    <property type="protein sequence ID" value="PCI78631.1"/>
    <property type="molecule type" value="Genomic_DNA"/>
</dbReference>
<comment type="caution">
    <text evidence="2">The sequence shown here is derived from an EMBL/GenBank/DDBJ whole genome shotgun (WGS) entry which is preliminary data.</text>
</comment>
<organism evidence="2 3">
    <name type="scientific">SAR86 cluster bacterium</name>
    <dbReference type="NCBI Taxonomy" id="2030880"/>
    <lineage>
        <taxon>Bacteria</taxon>
        <taxon>Pseudomonadati</taxon>
        <taxon>Pseudomonadota</taxon>
        <taxon>Gammaproteobacteria</taxon>
        <taxon>SAR86 cluster</taxon>
    </lineage>
</organism>
<protein>
    <recommendedName>
        <fullName evidence="4">DUF998 domain-containing protein</fullName>
    </recommendedName>
</protein>
<proteinExistence type="predicted"/>
<feature type="transmembrane region" description="Helical" evidence="1">
    <location>
        <begin position="83"/>
        <end position="101"/>
    </location>
</feature>
<feature type="transmembrane region" description="Helical" evidence="1">
    <location>
        <begin position="170"/>
        <end position="190"/>
    </location>
</feature>
<accession>A0A2A4X8I9</accession>
<name>A0A2A4X8I9_9GAMM</name>
<dbReference type="Pfam" id="PF06197">
    <property type="entry name" value="DUF998"/>
    <property type="match status" value="1"/>
</dbReference>
<dbReference type="AlphaFoldDB" id="A0A2A4X8I9"/>
<evidence type="ECO:0008006" key="4">
    <source>
        <dbReference type="Google" id="ProtNLM"/>
    </source>
</evidence>
<feature type="transmembrane region" description="Helical" evidence="1">
    <location>
        <begin position="7"/>
        <end position="26"/>
    </location>
</feature>
<feature type="transmembrane region" description="Helical" evidence="1">
    <location>
        <begin position="46"/>
        <end position="71"/>
    </location>
</feature>
<reference evidence="3" key="1">
    <citation type="submission" date="2017-08" db="EMBL/GenBank/DDBJ databases">
        <title>A dynamic microbial community with high functional redundancy inhabits the cold, oxic subseafloor aquifer.</title>
        <authorList>
            <person name="Tully B.J."/>
            <person name="Wheat C.G."/>
            <person name="Glazer B.T."/>
            <person name="Huber J.A."/>
        </authorList>
    </citation>
    <scope>NUCLEOTIDE SEQUENCE [LARGE SCALE GENOMIC DNA]</scope>
</reference>
<feature type="transmembrane region" description="Helical" evidence="1">
    <location>
        <begin position="146"/>
        <end position="164"/>
    </location>
</feature>
<evidence type="ECO:0000256" key="1">
    <source>
        <dbReference type="SAM" id="Phobius"/>
    </source>
</evidence>
<dbReference type="InterPro" id="IPR009339">
    <property type="entry name" value="DUF998"/>
</dbReference>
<keyword evidence="1" id="KW-0812">Transmembrane</keyword>
<feature type="transmembrane region" description="Helical" evidence="1">
    <location>
        <begin position="113"/>
        <end position="134"/>
    </location>
</feature>